<dbReference type="GO" id="GO:0006882">
    <property type="term" value="P:intracellular zinc ion homeostasis"/>
    <property type="evidence" value="ECO:0007669"/>
    <property type="project" value="TreeGrafter"/>
</dbReference>
<accession>A0A9Q9EQG6</accession>
<protein>
    <recommendedName>
        <fullName evidence="11">HlyIII-domain-containing protein</fullName>
    </recommendedName>
</protein>
<evidence type="ECO:0000256" key="5">
    <source>
        <dbReference type="PIRSR" id="PIRSR604254-1"/>
    </source>
</evidence>
<keyword evidence="5" id="KW-0479">Metal-binding</keyword>
<evidence type="ECO:0000256" key="1">
    <source>
        <dbReference type="ARBA" id="ARBA00004141"/>
    </source>
</evidence>
<keyword evidence="10" id="KW-1185">Reference proteome</keyword>
<dbReference type="Pfam" id="PF03006">
    <property type="entry name" value="HlyIII"/>
    <property type="match status" value="1"/>
</dbReference>
<feature type="transmembrane region" description="Helical" evidence="8">
    <location>
        <begin position="305"/>
        <end position="327"/>
    </location>
</feature>
<proteinExistence type="predicted"/>
<feature type="transmembrane region" description="Helical" evidence="8">
    <location>
        <begin position="347"/>
        <end position="367"/>
    </location>
</feature>
<dbReference type="EMBL" id="CP099427">
    <property type="protein sequence ID" value="USW57528.1"/>
    <property type="molecule type" value="Genomic_DNA"/>
</dbReference>
<evidence type="ECO:0000256" key="2">
    <source>
        <dbReference type="ARBA" id="ARBA00022692"/>
    </source>
</evidence>
<dbReference type="PANTHER" id="PTHR20855:SF97">
    <property type="entry name" value="ADIPOR-LIKE RECEPTOR IZH3-RELATED"/>
    <property type="match status" value="1"/>
</dbReference>
<evidence type="ECO:0000256" key="8">
    <source>
        <dbReference type="SAM" id="Phobius"/>
    </source>
</evidence>
<feature type="transmembrane region" description="Helical" evidence="8">
    <location>
        <begin position="402"/>
        <end position="421"/>
    </location>
</feature>
<feature type="region of interest" description="Disordered" evidence="7">
    <location>
        <begin position="1"/>
        <end position="36"/>
    </location>
</feature>
<feature type="binding site" evidence="5">
    <location>
        <position position="473"/>
    </location>
    <ligand>
        <name>Zn(2+)</name>
        <dbReference type="ChEBI" id="CHEBI:29105"/>
    </ligand>
</feature>
<dbReference type="OrthoDB" id="5585746at2759"/>
<feature type="binding site" evidence="5">
    <location>
        <position position="477"/>
    </location>
    <ligand>
        <name>Zn(2+)</name>
        <dbReference type="ChEBI" id="CHEBI:29105"/>
    </ligand>
</feature>
<keyword evidence="5" id="KW-0862">Zinc</keyword>
<evidence type="ECO:0000256" key="6">
    <source>
        <dbReference type="SAM" id="Coils"/>
    </source>
</evidence>
<organism evidence="9 10">
    <name type="scientific">Septoria linicola</name>
    <dbReference type="NCBI Taxonomy" id="215465"/>
    <lineage>
        <taxon>Eukaryota</taxon>
        <taxon>Fungi</taxon>
        <taxon>Dikarya</taxon>
        <taxon>Ascomycota</taxon>
        <taxon>Pezizomycotina</taxon>
        <taxon>Dothideomycetes</taxon>
        <taxon>Dothideomycetidae</taxon>
        <taxon>Mycosphaerellales</taxon>
        <taxon>Mycosphaerellaceae</taxon>
        <taxon>Septoria</taxon>
    </lineage>
</organism>
<sequence length="511" mass="57152">MTPTTYCTARSGTTTTTTTTLTESHEEPTLGASSGAELGAEIARARQRRRHSSYNPRSWSAERDNVQIMVDEFLSDLGRRLAMVESYGHVKFDAGVNTVFDTLTAVHERCMKEYDGVRESGRRQHKAFVDALEAQYKDALAKRETLESKVHEGIKMLEENLASLEQRAYQIREKGAIATAHEMLDSGKAYMDDKAAKAGHLMSEGADAARRAKELMKNKIEVALGHARKNGVITYDMLPEPWRVNPYIRSGYRFSENKLHCVTSCFTLSNEFVNIWSHAIGLIIVLALAFWIYPSTPAFTDATAFDIVIAGAFFFAASKCLVCSTMWHAMSSISNQTLMERFACVDYTGISLLVAASIMTTEYTAFYCEPVSRWIYMSLTFALGVGGIILPWHPTFNRADMAWARVGFYVSLAMTGFLPIAQLTYERGWYATIYFYAPILKSVSVYLGGAILYAAKIPERFLPGWFDYLGGSHNIWHFAVLGGILFHYTAMQSFFGEAFRRANAPAGCSIY</sequence>
<dbReference type="GO" id="GO:0038023">
    <property type="term" value="F:signaling receptor activity"/>
    <property type="evidence" value="ECO:0007669"/>
    <property type="project" value="TreeGrafter"/>
</dbReference>
<feature type="binding site" evidence="5">
    <location>
        <position position="328"/>
    </location>
    <ligand>
        <name>Zn(2+)</name>
        <dbReference type="ChEBI" id="CHEBI:29105"/>
    </ligand>
</feature>
<dbReference type="AlphaFoldDB" id="A0A9Q9EQG6"/>
<feature type="transmembrane region" description="Helical" evidence="8">
    <location>
        <begin position="374"/>
        <end position="390"/>
    </location>
</feature>
<evidence type="ECO:0000256" key="3">
    <source>
        <dbReference type="ARBA" id="ARBA00022989"/>
    </source>
</evidence>
<evidence type="ECO:0008006" key="11">
    <source>
        <dbReference type="Google" id="ProtNLM"/>
    </source>
</evidence>
<keyword evidence="2 8" id="KW-0812">Transmembrane</keyword>
<keyword evidence="4 8" id="KW-0472">Membrane</keyword>
<feature type="compositionally biased region" description="Low complexity" evidence="7">
    <location>
        <begin position="1"/>
        <end position="22"/>
    </location>
</feature>
<name>A0A9Q9EQG6_9PEZI</name>
<feature type="coiled-coil region" evidence="6">
    <location>
        <begin position="129"/>
        <end position="174"/>
    </location>
</feature>
<reference evidence="9" key="1">
    <citation type="submission" date="2022-06" db="EMBL/GenBank/DDBJ databases">
        <title>Complete genome sequences of two strains of the flax pathogen Septoria linicola.</title>
        <authorList>
            <person name="Lapalu N."/>
            <person name="Simon A."/>
            <person name="Demenou B."/>
            <person name="Paumier D."/>
            <person name="Guillot M.-P."/>
            <person name="Gout L."/>
            <person name="Valade R."/>
        </authorList>
    </citation>
    <scope>NUCLEOTIDE SEQUENCE</scope>
    <source>
        <strain evidence="9">SE15195</strain>
    </source>
</reference>
<dbReference type="GO" id="GO:0016020">
    <property type="term" value="C:membrane"/>
    <property type="evidence" value="ECO:0007669"/>
    <property type="project" value="UniProtKB-SubCell"/>
</dbReference>
<dbReference type="PANTHER" id="PTHR20855">
    <property type="entry name" value="ADIPOR/PROGESTIN RECEPTOR-RELATED"/>
    <property type="match status" value="1"/>
</dbReference>
<feature type="transmembrane region" description="Helical" evidence="8">
    <location>
        <begin position="433"/>
        <end position="455"/>
    </location>
</feature>
<gene>
    <name evidence="9" type="ORF">Slin15195_G108470</name>
</gene>
<feature type="transmembrane region" description="Helical" evidence="8">
    <location>
        <begin position="475"/>
        <end position="495"/>
    </location>
</feature>
<evidence type="ECO:0000256" key="4">
    <source>
        <dbReference type="ARBA" id="ARBA00023136"/>
    </source>
</evidence>
<dbReference type="InterPro" id="IPR004254">
    <property type="entry name" value="AdipoR/HlyIII-related"/>
</dbReference>
<evidence type="ECO:0000256" key="7">
    <source>
        <dbReference type="SAM" id="MobiDB-lite"/>
    </source>
</evidence>
<keyword evidence="3 8" id="KW-1133">Transmembrane helix</keyword>
<evidence type="ECO:0000313" key="10">
    <source>
        <dbReference type="Proteomes" id="UP001056384"/>
    </source>
</evidence>
<comment type="subcellular location">
    <subcellularLocation>
        <location evidence="1">Membrane</location>
        <topology evidence="1">Multi-pass membrane protein</topology>
    </subcellularLocation>
</comment>
<dbReference type="GO" id="GO:0046872">
    <property type="term" value="F:metal ion binding"/>
    <property type="evidence" value="ECO:0007669"/>
    <property type="project" value="UniProtKB-KW"/>
</dbReference>
<evidence type="ECO:0000313" key="9">
    <source>
        <dbReference type="EMBL" id="USW57528.1"/>
    </source>
</evidence>
<dbReference type="Proteomes" id="UP001056384">
    <property type="component" value="Chromosome 10"/>
</dbReference>
<feature type="transmembrane region" description="Helical" evidence="8">
    <location>
        <begin position="275"/>
        <end position="293"/>
    </location>
</feature>
<keyword evidence="6" id="KW-0175">Coiled coil</keyword>